<dbReference type="SMART" id="SM00116">
    <property type="entry name" value="CBS"/>
    <property type="match status" value="2"/>
</dbReference>
<dbReference type="InterPro" id="IPR046342">
    <property type="entry name" value="CBS_dom_sf"/>
</dbReference>
<evidence type="ECO:0000256" key="2">
    <source>
        <dbReference type="PROSITE-ProRule" id="PRU00703"/>
    </source>
</evidence>
<dbReference type="SUPFAM" id="SSF54631">
    <property type="entry name" value="CBS-domain pair"/>
    <property type="match status" value="1"/>
</dbReference>
<comment type="caution">
    <text evidence="4">The sequence shown here is derived from an EMBL/GenBank/DDBJ whole genome shotgun (WGS) entry which is preliminary data.</text>
</comment>
<dbReference type="AlphaFoldDB" id="A0A9D6V309"/>
<dbReference type="PROSITE" id="PS51371">
    <property type="entry name" value="CBS"/>
    <property type="match status" value="2"/>
</dbReference>
<dbReference type="Gene3D" id="3.10.580.10">
    <property type="entry name" value="CBS-domain"/>
    <property type="match status" value="2"/>
</dbReference>
<dbReference type="Proteomes" id="UP000807825">
    <property type="component" value="Unassembled WGS sequence"/>
</dbReference>
<dbReference type="PANTHER" id="PTHR48108:SF26">
    <property type="entry name" value="CBS DOMAIN-CONTAINING PROTEIN DDB_G0289609"/>
    <property type="match status" value="1"/>
</dbReference>
<dbReference type="PANTHER" id="PTHR48108">
    <property type="entry name" value="CBS DOMAIN-CONTAINING PROTEIN CBSX2, CHLOROPLASTIC"/>
    <property type="match status" value="1"/>
</dbReference>
<evidence type="ECO:0000313" key="4">
    <source>
        <dbReference type="EMBL" id="MBI5250532.1"/>
    </source>
</evidence>
<feature type="domain" description="CBS" evidence="3">
    <location>
        <begin position="81"/>
        <end position="136"/>
    </location>
</feature>
<accession>A0A9D6V309</accession>
<reference evidence="4" key="1">
    <citation type="submission" date="2020-07" db="EMBL/GenBank/DDBJ databases">
        <title>Huge and variable diversity of episymbiotic CPR bacteria and DPANN archaea in groundwater ecosystems.</title>
        <authorList>
            <person name="He C.Y."/>
            <person name="Keren R."/>
            <person name="Whittaker M."/>
            <person name="Farag I.F."/>
            <person name="Doudna J."/>
            <person name="Cate J.H.D."/>
            <person name="Banfield J.F."/>
        </authorList>
    </citation>
    <scope>NUCLEOTIDE SEQUENCE</scope>
    <source>
        <strain evidence="4">NC_groundwater_1664_Pr3_B-0.1um_52_9</strain>
    </source>
</reference>
<proteinExistence type="predicted"/>
<sequence>MYIRNWMLPANVSISSDALATDALMLIRERNLKILPVVDNGRLRGVLHRRDLSEAALCVSGSGDVCEMNYFCKKLKVKDLMVRNPVTVSIDDTVESTLIKGKQMLISSFPVMDGEDVVGMVSDREIYITLFKLLEAGAERTRITLTDVILEKGTLSKILEIVDRTGAKARSIFTVPDEKNNHERVRVVLRLESDQPGAVIQELKNRGYNILESSS</sequence>
<keyword evidence="2" id="KW-0129">CBS domain</keyword>
<protein>
    <submittedName>
        <fullName evidence="4">CBS domain-containing protein</fullName>
    </submittedName>
</protein>
<dbReference type="Pfam" id="PF00571">
    <property type="entry name" value="CBS"/>
    <property type="match status" value="2"/>
</dbReference>
<name>A0A9D6V309_9BACT</name>
<dbReference type="InterPro" id="IPR000644">
    <property type="entry name" value="CBS_dom"/>
</dbReference>
<organism evidence="4 5">
    <name type="scientific">Desulfomonile tiedjei</name>
    <dbReference type="NCBI Taxonomy" id="2358"/>
    <lineage>
        <taxon>Bacteria</taxon>
        <taxon>Pseudomonadati</taxon>
        <taxon>Thermodesulfobacteriota</taxon>
        <taxon>Desulfomonilia</taxon>
        <taxon>Desulfomonilales</taxon>
        <taxon>Desulfomonilaceae</taxon>
        <taxon>Desulfomonile</taxon>
    </lineage>
</organism>
<gene>
    <name evidence="4" type="ORF">HY912_13650</name>
</gene>
<evidence type="ECO:0000256" key="1">
    <source>
        <dbReference type="ARBA" id="ARBA00022737"/>
    </source>
</evidence>
<feature type="domain" description="CBS" evidence="3">
    <location>
        <begin position="7"/>
        <end position="65"/>
    </location>
</feature>
<dbReference type="InterPro" id="IPR051462">
    <property type="entry name" value="CBS_domain-containing"/>
</dbReference>
<evidence type="ECO:0000259" key="3">
    <source>
        <dbReference type="PROSITE" id="PS51371"/>
    </source>
</evidence>
<evidence type="ECO:0000313" key="5">
    <source>
        <dbReference type="Proteomes" id="UP000807825"/>
    </source>
</evidence>
<keyword evidence="1" id="KW-0677">Repeat</keyword>
<dbReference type="EMBL" id="JACRDE010000357">
    <property type="protein sequence ID" value="MBI5250532.1"/>
    <property type="molecule type" value="Genomic_DNA"/>
</dbReference>